<evidence type="ECO:0000256" key="6">
    <source>
        <dbReference type="ARBA" id="ARBA00022801"/>
    </source>
</evidence>
<dbReference type="Pfam" id="PF02163">
    <property type="entry name" value="Peptidase_M50"/>
    <property type="match status" value="1"/>
</dbReference>
<feature type="transmembrane region" description="Helical" evidence="11">
    <location>
        <begin position="96"/>
        <end position="120"/>
    </location>
</feature>
<dbReference type="PANTHER" id="PTHR42837">
    <property type="entry name" value="REGULATOR OF SIGMA-E PROTEASE RSEP"/>
    <property type="match status" value="1"/>
</dbReference>
<protein>
    <recommendedName>
        <fullName evidence="11">Zinc metalloprotease</fullName>
        <ecNumber evidence="11">3.4.24.-</ecNumber>
    </recommendedName>
</protein>
<evidence type="ECO:0000313" key="13">
    <source>
        <dbReference type="EMBL" id="SPF43134.1"/>
    </source>
</evidence>
<evidence type="ECO:0000256" key="1">
    <source>
        <dbReference type="ARBA" id="ARBA00001947"/>
    </source>
</evidence>
<dbReference type="PROSITE" id="PS50106">
    <property type="entry name" value="PDZ"/>
    <property type="match status" value="1"/>
</dbReference>
<keyword evidence="4" id="KW-0645">Protease</keyword>
<evidence type="ECO:0000256" key="8">
    <source>
        <dbReference type="ARBA" id="ARBA00022989"/>
    </source>
</evidence>
<dbReference type="InterPro" id="IPR001478">
    <property type="entry name" value="PDZ"/>
</dbReference>
<evidence type="ECO:0000256" key="11">
    <source>
        <dbReference type="RuleBase" id="RU362031"/>
    </source>
</evidence>
<proteinExistence type="inferred from homology"/>
<dbReference type="InterPro" id="IPR041489">
    <property type="entry name" value="PDZ_6"/>
</dbReference>
<reference evidence="14" key="1">
    <citation type="submission" date="2018-02" db="EMBL/GenBank/DDBJ databases">
        <authorList>
            <person name="Hausmann B."/>
        </authorList>
    </citation>
    <scope>NUCLEOTIDE SEQUENCE [LARGE SCALE GENOMIC DNA]</scope>
    <source>
        <strain evidence="14">Peat soil MAG SbA1</strain>
    </source>
</reference>
<dbReference type="Pfam" id="PF17820">
    <property type="entry name" value="PDZ_6"/>
    <property type="match status" value="2"/>
</dbReference>
<evidence type="ECO:0000256" key="9">
    <source>
        <dbReference type="ARBA" id="ARBA00023049"/>
    </source>
</evidence>
<evidence type="ECO:0000256" key="10">
    <source>
        <dbReference type="ARBA" id="ARBA00023136"/>
    </source>
</evidence>
<dbReference type="EC" id="3.4.24.-" evidence="11"/>
<dbReference type="CDD" id="cd23081">
    <property type="entry name" value="cpPDZ_EcRseP-like"/>
    <property type="match status" value="1"/>
</dbReference>
<keyword evidence="9 11" id="KW-0482">Metalloprotease</keyword>
<evidence type="ECO:0000256" key="2">
    <source>
        <dbReference type="ARBA" id="ARBA00004141"/>
    </source>
</evidence>
<organism evidence="13 14">
    <name type="scientific">Candidatus Sulfotelmatobacter kueseliae</name>
    <dbReference type="NCBI Taxonomy" id="2042962"/>
    <lineage>
        <taxon>Bacteria</taxon>
        <taxon>Pseudomonadati</taxon>
        <taxon>Acidobacteriota</taxon>
        <taxon>Terriglobia</taxon>
        <taxon>Terriglobales</taxon>
        <taxon>Candidatus Korobacteraceae</taxon>
        <taxon>Candidatus Sulfotelmatobacter</taxon>
    </lineage>
</organism>
<dbReference type="InterPro" id="IPR008915">
    <property type="entry name" value="Peptidase_M50"/>
</dbReference>
<feature type="transmembrane region" description="Helical" evidence="11">
    <location>
        <begin position="384"/>
        <end position="404"/>
    </location>
</feature>
<keyword evidence="8 11" id="KW-1133">Transmembrane helix</keyword>
<dbReference type="EMBL" id="OMOD01000142">
    <property type="protein sequence ID" value="SPF43134.1"/>
    <property type="molecule type" value="Genomic_DNA"/>
</dbReference>
<dbReference type="GO" id="GO:0006508">
    <property type="term" value="P:proteolysis"/>
    <property type="evidence" value="ECO:0007669"/>
    <property type="project" value="UniProtKB-KW"/>
</dbReference>
<dbReference type="SUPFAM" id="SSF50156">
    <property type="entry name" value="PDZ domain-like"/>
    <property type="match status" value="2"/>
</dbReference>
<feature type="transmembrane region" description="Helical" evidence="11">
    <location>
        <begin position="416"/>
        <end position="433"/>
    </location>
</feature>
<dbReference type="Proteomes" id="UP000238701">
    <property type="component" value="Unassembled WGS sequence"/>
</dbReference>
<comment type="subcellular location">
    <subcellularLocation>
        <location evidence="2">Membrane</location>
        <topology evidence="2">Multi-pass membrane protein</topology>
    </subcellularLocation>
</comment>
<evidence type="ECO:0000256" key="3">
    <source>
        <dbReference type="ARBA" id="ARBA00007931"/>
    </source>
</evidence>
<feature type="transmembrane region" description="Helical" evidence="11">
    <location>
        <begin position="6"/>
        <end position="29"/>
    </location>
</feature>
<dbReference type="NCBIfam" id="TIGR00054">
    <property type="entry name" value="RIP metalloprotease RseP"/>
    <property type="match status" value="1"/>
</dbReference>
<keyword evidence="5 11" id="KW-0812">Transmembrane</keyword>
<evidence type="ECO:0000256" key="5">
    <source>
        <dbReference type="ARBA" id="ARBA00022692"/>
    </source>
</evidence>
<accession>A0A2U3KU01</accession>
<gene>
    <name evidence="13" type="ORF">SBA1_480004</name>
</gene>
<dbReference type="GO" id="GO:0016020">
    <property type="term" value="C:membrane"/>
    <property type="evidence" value="ECO:0007669"/>
    <property type="project" value="UniProtKB-SubCell"/>
</dbReference>
<evidence type="ECO:0000256" key="4">
    <source>
        <dbReference type="ARBA" id="ARBA00022670"/>
    </source>
</evidence>
<dbReference type="SMART" id="SM00228">
    <property type="entry name" value="PDZ"/>
    <property type="match status" value="2"/>
</dbReference>
<comment type="cofactor">
    <cofactor evidence="1 11">
        <name>Zn(2+)</name>
        <dbReference type="ChEBI" id="CHEBI:29105"/>
    </cofactor>
</comment>
<name>A0A2U3KU01_9BACT</name>
<dbReference type="AlphaFoldDB" id="A0A2U3KU01"/>
<keyword evidence="6 11" id="KW-0378">Hydrolase</keyword>
<dbReference type="Gene3D" id="2.30.42.10">
    <property type="match status" value="2"/>
</dbReference>
<dbReference type="GO" id="GO:0046872">
    <property type="term" value="F:metal ion binding"/>
    <property type="evidence" value="ECO:0007669"/>
    <property type="project" value="UniProtKB-KW"/>
</dbReference>
<keyword evidence="10 11" id="KW-0472">Membrane</keyword>
<dbReference type="CDD" id="cd06163">
    <property type="entry name" value="S2P-M50_PDZ_RseP-like"/>
    <property type="match status" value="1"/>
</dbReference>
<keyword evidence="7 11" id="KW-0862">Zinc</keyword>
<feature type="domain" description="PDZ" evidence="12">
    <location>
        <begin position="133"/>
        <end position="168"/>
    </location>
</feature>
<dbReference type="PANTHER" id="PTHR42837:SF2">
    <property type="entry name" value="MEMBRANE METALLOPROTEASE ARASP2, CHLOROPLASTIC-RELATED"/>
    <property type="match status" value="1"/>
</dbReference>
<sequence>MSDFLTSLVAVVAVLGFMILIHEFGHYAVAKWLGVRVEQFAIGFGKRLIGFRKGDTDYRINAIPLGGYVKMSGENPMDEPTDDPREFLNHSRWHRFLIAIAGPTMNILLAIVLLTVVYMVHYEYPVYLDKQAVIQGVRKDSPAARAGIQAGDRIVKIDGIDNPTWEQVQPRIWLSPNQPLTITIQRGNQVFQKTLVPKAVTTSEVGSAGWFPEEPVVIGRLDPDLPAAKAGMKEDDKIVAMNGQPIPSIESMIENLQQTKEQPVDLTVVRGDRTVSFHLQPVLSSTEDPKEQRYRLGFVNKGVTKVSKLPFPAALRLSLDQNKKYGFLILELAKKLVERKISLRAISGPIGIAQDAGYAAQQKGWTPLMELTAGISLNLGIFNLLPIPILDGGVIMFLLIEGLMRRDISLTIKERVYQAAFVFLVLFAVMVIYNDLMKTIPGLADRLP</sequence>
<evidence type="ECO:0000259" key="12">
    <source>
        <dbReference type="PROSITE" id="PS50106"/>
    </source>
</evidence>
<dbReference type="OrthoDB" id="9782003at2"/>
<evidence type="ECO:0000256" key="7">
    <source>
        <dbReference type="ARBA" id="ARBA00022833"/>
    </source>
</evidence>
<keyword evidence="11" id="KW-0479">Metal-binding</keyword>
<dbReference type="GO" id="GO:0004222">
    <property type="term" value="F:metalloendopeptidase activity"/>
    <property type="evidence" value="ECO:0007669"/>
    <property type="project" value="InterPro"/>
</dbReference>
<evidence type="ECO:0000313" key="14">
    <source>
        <dbReference type="Proteomes" id="UP000238701"/>
    </source>
</evidence>
<dbReference type="InterPro" id="IPR004387">
    <property type="entry name" value="Pept_M50_Zn"/>
</dbReference>
<comment type="similarity">
    <text evidence="3 11">Belongs to the peptidase M50B family.</text>
</comment>
<dbReference type="InterPro" id="IPR036034">
    <property type="entry name" value="PDZ_sf"/>
</dbReference>